<dbReference type="InterPro" id="IPR039426">
    <property type="entry name" value="TonB-dep_rcpt-like"/>
</dbReference>
<dbReference type="PANTHER" id="PTHR30069:SF29">
    <property type="entry name" value="HEMOGLOBIN AND HEMOGLOBIN-HAPTOGLOBIN-BINDING PROTEIN 1-RELATED"/>
    <property type="match status" value="1"/>
</dbReference>
<keyword evidence="6 11" id="KW-0798">TonB box</keyword>
<dbReference type="GO" id="GO:0015344">
    <property type="term" value="F:siderophore uptake transmembrane transporter activity"/>
    <property type="evidence" value="ECO:0007669"/>
    <property type="project" value="TreeGrafter"/>
</dbReference>
<dbReference type="InterPro" id="IPR036942">
    <property type="entry name" value="Beta-barrel_TonB_sf"/>
</dbReference>
<dbReference type="InterPro" id="IPR008969">
    <property type="entry name" value="CarboxyPept-like_regulatory"/>
</dbReference>
<evidence type="ECO:0000259" key="13">
    <source>
        <dbReference type="Pfam" id="PF00593"/>
    </source>
</evidence>
<dbReference type="InterPro" id="IPR037066">
    <property type="entry name" value="Plug_dom_sf"/>
</dbReference>
<dbReference type="GO" id="GO:0009279">
    <property type="term" value="C:cell outer membrane"/>
    <property type="evidence" value="ECO:0007669"/>
    <property type="project" value="UniProtKB-SubCell"/>
</dbReference>
<name>A0A9X1VFJ1_9BACT</name>
<dbReference type="Gene3D" id="2.40.170.20">
    <property type="entry name" value="TonB-dependent receptor, beta-barrel domain"/>
    <property type="match status" value="1"/>
</dbReference>
<sequence length="940" mass="101335">MRSVYVFFILCFCLSASSYAQGLQAVSGTVQTEAGAPLPGATVFFKGTYTGSSTNEEGQFEVKGDFSKGVLTLSVSFIGYETQELPIAGPDNALVVTLRPSAMLDQVVVAASRVEENIGQVPVTVEKLDQRQVEQITTPDLVAGLARFKAIDVSSSSMLAASFSTRGFNSSRSERIIQLADYMDTQIPSISSNFGNLLGVPVLDVASVEVVHGPASALYGANAFNGVLLTNSKDPFRDPGLTLRVRAGNRSMLDGQFRYAQKIGERMAFKISGGAMRANDFVATNFDATSPFIEPANNPAGSNLGYDAVSRYGDIGNTFPASPTTQGYAGPLLANKTVFLPGYTERQLVAGDSTTHSYKLAPSFSVLVTNRIKATVDYRYTNGTTTYQSASRYRFINSGAHQGRVQLEGSNWFLRAFTTHDYSGQRDPQTDGSYNLGFLGAFLQTQAAPGNAINPNTGKPVTYAERYFGTYAVAYNTAYTQALGAGNSAAAAADAAALAARNAANTSAPLLKPGTPEFDAARNKIIHDPTPGQGARLIIRSILNEGSGQYTFKNNFADLTVGAAYRQFLLGSDGSLFEDTKDGDRIKNYEYGAYAQATKTLLDDHLKLAAAGRIDNFKNFGTAFSPRASAVYSLGADKLQNFRVSYSRAFRAPTQNDQYIKLDVGRALLLGNVRGGFQGYLPSLGGRLATDPTILAPTRAAELAAYEYAAPALKLEQVNSVEFGYRAQIAKKLYLDVDYFYNVYNNFIATQNFIGNVDGSRPTATQLATGGSVRFQSPTLLNGTVNNTRVIQIAANVDQRVQSQGAGLTLSYAFAPALTVSGNYSYNDLITKAFKVGTQSFFNTPRHKYNLGLDGQALNRTLSYNVNYRWVDSFLYESTFATGTVPTAHTVDAQVGYLIKPLHLTAQAGVTNLFDAQNFQVYGAPSYGRLGYFGLLFDIK</sequence>
<evidence type="ECO:0000256" key="4">
    <source>
        <dbReference type="ARBA" id="ARBA00022692"/>
    </source>
</evidence>
<evidence type="ECO:0000313" key="16">
    <source>
        <dbReference type="Proteomes" id="UP001139193"/>
    </source>
</evidence>
<feature type="chain" id="PRO_5040889847" evidence="12">
    <location>
        <begin position="21"/>
        <end position="940"/>
    </location>
</feature>
<keyword evidence="9 10" id="KW-0998">Cell outer membrane</keyword>
<dbReference type="Pfam" id="PF13715">
    <property type="entry name" value="CarbopepD_reg_2"/>
    <property type="match status" value="1"/>
</dbReference>
<comment type="caution">
    <text evidence="15">The sequence shown here is derived from an EMBL/GenBank/DDBJ whole genome shotgun (WGS) entry which is preliminary data.</text>
</comment>
<dbReference type="AlphaFoldDB" id="A0A9X1VFJ1"/>
<keyword evidence="7 10" id="KW-0472">Membrane</keyword>
<evidence type="ECO:0000256" key="2">
    <source>
        <dbReference type="ARBA" id="ARBA00022448"/>
    </source>
</evidence>
<dbReference type="PROSITE" id="PS52016">
    <property type="entry name" value="TONB_DEPENDENT_REC_3"/>
    <property type="match status" value="1"/>
</dbReference>
<evidence type="ECO:0000256" key="7">
    <source>
        <dbReference type="ARBA" id="ARBA00023136"/>
    </source>
</evidence>
<evidence type="ECO:0000256" key="11">
    <source>
        <dbReference type="RuleBase" id="RU003357"/>
    </source>
</evidence>
<dbReference type="Proteomes" id="UP001139193">
    <property type="component" value="Unassembled WGS sequence"/>
</dbReference>
<keyword evidence="16" id="KW-1185">Reference proteome</keyword>
<gene>
    <name evidence="15" type="ORF">MON38_12385</name>
</gene>
<evidence type="ECO:0000256" key="5">
    <source>
        <dbReference type="ARBA" id="ARBA00022729"/>
    </source>
</evidence>
<dbReference type="InterPro" id="IPR000531">
    <property type="entry name" value="Beta-barrel_TonB"/>
</dbReference>
<protein>
    <submittedName>
        <fullName evidence="15">TonB-dependent receptor</fullName>
    </submittedName>
</protein>
<dbReference type="EMBL" id="JALBGC010000003">
    <property type="protein sequence ID" value="MCI1188219.1"/>
    <property type="molecule type" value="Genomic_DNA"/>
</dbReference>
<dbReference type="Pfam" id="PF07715">
    <property type="entry name" value="Plug"/>
    <property type="match status" value="1"/>
</dbReference>
<feature type="domain" description="TonB-dependent receptor-like beta-barrel" evidence="13">
    <location>
        <begin position="549"/>
        <end position="913"/>
    </location>
</feature>
<dbReference type="GO" id="GO:0044718">
    <property type="term" value="P:siderophore transmembrane transport"/>
    <property type="evidence" value="ECO:0007669"/>
    <property type="project" value="TreeGrafter"/>
</dbReference>
<evidence type="ECO:0000256" key="8">
    <source>
        <dbReference type="ARBA" id="ARBA00023170"/>
    </source>
</evidence>
<dbReference type="RefSeq" id="WP_241936483.1">
    <property type="nucleotide sequence ID" value="NZ_JALBGC010000003.1"/>
</dbReference>
<keyword evidence="2 10" id="KW-0813">Transport</keyword>
<dbReference type="Gene3D" id="2.60.40.1120">
    <property type="entry name" value="Carboxypeptidase-like, regulatory domain"/>
    <property type="match status" value="1"/>
</dbReference>
<reference evidence="15" key="1">
    <citation type="submission" date="2022-03" db="EMBL/GenBank/DDBJ databases">
        <title>Bacterial whole genome sequence for Hymenobacter sp. DH14.</title>
        <authorList>
            <person name="Le V."/>
        </authorList>
    </citation>
    <scope>NUCLEOTIDE SEQUENCE</scope>
    <source>
        <strain evidence="15">DH14</strain>
    </source>
</reference>
<keyword evidence="5 12" id="KW-0732">Signal</keyword>
<comment type="similarity">
    <text evidence="10 11">Belongs to the TonB-dependent receptor family.</text>
</comment>
<evidence type="ECO:0000256" key="12">
    <source>
        <dbReference type="SAM" id="SignalP"/>
    </source>
</evidence>
<dbReference type="Pfam" id="PF00593">
    <property type="entry name" value="TonB_dep_Rec_b-barrel"/>
    <property type="match status" value="1"/>
</dbReference>
<accession>A0A9X1VFJ1</accession>
<evidence type="ECO:0000259" key="14">
    <source>
        <dbReference type="Pfam" id="PF07715"/>
    </source>
</evidence>
<evidence type="ECO:0000313" key="15">
    <source>
        <dbReference type="EMBL" id="MCI1188219.1"/>
    </source>
</evidence>
<dbReference type="InterPro" id="IPR012910">
    <property type="entry name" value="Plug_dom"/>
</dbReference>
<keyword evidence="8 15" id="KW-0675">Receptor</keyword>
<evidence type="ECO:0000256" key="1">
    <source>
        <dbReference type="ARBA" id="ARBA00004571"/>
    </source>
</evidence>
<dbReference type="PANTHER" id="PTHR30069">
    <property type="entry name" value="TONB-DEPENDENT OUTER MEMBRANE RECEPTOR"/>
    <property type="match status" value="1"/>
</dbReference>
<evidence type="ECO:0000256" key="6">
    <source>
        <dbReference type="ARBA" id="ARBA00023077"/>
    </source>
</evidence>
<comment type="subcellular location">
    <subcellularLocation>
        <location evidence="1 10">Cell outer membrane</location>
        <topology evidence="1 10">Multi-pass membrane protein</topology>
    </subcellularLocation>
</comment>
<keyword evidence="4 10" id="KW-0812">Transmembrane</keyword>
<feature type="domain" description="TonB-dependent receptor plug" evidence="14">
    <location>
        <begin position="120"/>
        <end position="227"/>
    </location>
</feature>
<evidence type="ECO:0000256" key="10">
    <source>
        <dbReference type="PROSITE-ProRule" id="PRU01360"/>
    </source>
</evidence>
<keyword evidence="3 10" id="KW-1134">Transmembrane beta strand</keyword>
<dbReference type="SUPFAM" id="SSF56935">
    <property type="entry name" value="Porins"/>
    <property type="match status" value="1"/>
</dbReference>
<organism evidence="15 16">
    <name type="scientific">Hymenobacter cyanobacteriorum</name>
    <dbReference type="NCBI Taxonomy" id="2926463"/>
    <lineage>
        <taxon>Bacteria</taxon>
        <taxon>Pseudomonadati</taxon>
        <taxon>Bacteroidota</taxon>
        <taxon>Cytophagia</taxon>
        <taxon>Cytophagales</taxon>
        <taxon>Hymenobacteraceae</taxon>
        <taxon>Hymenobacter</taxon>
    </lineage>
</organism>
<dbReference type="SUPFAM" id="SSF49464">
    <property type="entry name" value="Carboxypeptidase regulatory domain-like"/>
    <property type="match status" value="1"/>
</dbReference>
<evidence type="ECO:0000256" key="3">
    <source>
        <dbReference type="ARBA" id="ARBA00022452"/>
    </source>
</evidence>
<dbReference type="Gene3D" id="2.170.130.10">
    <property type="entry name" value="TonB-dependent receptor, plug domain"/>
    <property type="match status" value="1"/>
</dbReference>
<feature type="signal peptide" evidence="12">
    <location>
        <begin position="1"/>
        <end position="20"/>
    </location>
</feature>
<proteinExistence type="inferred from homology"/>
<evidence type="ECO:0000256" key="9">
    <source>
        <dbReference type="ARBA" id="ARBA00023237"/>
    </source>
</evidence>